<evidence type="ECO:0000313" key="15">
    <source>
        <dbReference type="Proteomes" id="UP000436858"/>
    </source>
</evidence>
<sequence>MEKKKFVRKQERFVLFLMLLLLFPLGALAQQKLIKGQVVDEMGEPIIGATVMVKGVTGGTITDIDGNFSIQGKVGSTLSVTYVGYAPLQVKVTKQEGNRLVMKEDAKVLDEVVVVGMDTQKRNTITAAVATLKDDAIVNRPVTDVTSALQGNIAGLNFASDAVGGGVGGEIGADIKFSIRGIGSINGGEPYVLVDGVEQSMQNVNPADIASISVLKDASASAVYGARAAYGVVLVTTKSGKKERASVTYRGTVGFSAPINMPKMMNALEYAAYNNQQYDNGGASSGLQKISDKTIEKIKGFMQNPYSAEFPGIEANTTGDDWAGAYYNQYGNTDWFEYYFKDKSVRHSHNLSVQGGSDKVNYYIGMGYTYQEGLLDKVQDDLSKYNLNTKLQFKTSDWLRFNLNNNITLQMIKRPMANQMILYNKIGSHRPTQVTELPVESEYNIPSWNEMLYLKNSNYQRNRISDALSFSATVTPLEGWDITGEMKIRFDVENNNLKMKDDQKYETPAGTFKPGDATNQRQGFAYPGISWKNMYFGSYTRGSMFNYYLSPNLSSSYTHQWGDHFFKAMAGYQMELQEYSEEYMYKDGMLSNDIYSFDNASGNVIAGEARSHWATMGFYTRLNWNYNNIYFLEFSGRYDGSSRFAPGHRWGFFPSFSAGYDIARTPYFQQLALPVSQLKVRVSYGRLGNQNGAGLYDYIAQMPLDAQGTNAWLLPGISSSTASKGTIAKTPKMISPYITWEKVDNANLGFDLMLLKNRLSITADFYQRTTRDMIGPAESIPSISGIASDDRAKVNNATLRNRGWELSVSWNDKLKCGFSYGVGFNVFNYKAVVTKYNNPEGIIYNNHTGLAANKGYYEGMDIGEIWGYRADDLFLSNREIDDYLRNVNLTAFKSNDLWRRGDLKYIDSNGDGRVDGGKGTLADHGDLQIIGNTTPKYSFGINLNLGYKGFEVSTLLQGVAKRDFPISGSNYMFGGNNYNFKEHLDYFSTENPNGYLPRLTGWKDDKDFLVNTGYNTTRYLLNAAYMRMKNLTVAYTFNKKQLKHIGISNLKVYVTCDNLFTVTKLPKQFDPETLNQVNMSAGGDAQNTAPGLTSPMKQNGNGMVYPMNRNFVFGLDFTF</sequence>
<dbReference type="InterPro" id="IPR023996">
    <property type="entry name" value="TonB-dep_OMP_SusC/RagA"/>
</dbReference>
<dbReference type="DNASU" id="1075750"/>
<dbReference type="EMBL" id="WCRY01000031">
    <property type="protein sequence ID" value="KAB4474548.1"/>
    <property type="molecule type" value="Genomic_DNA"/>
</dbReference>
<evidence type="ECO:0000256" key="4">
    <source>
        <dbReference type="ARBA" id="ARBA00022692"/>
    </source>
</evidence>
<dbReference type="Proteomes" id="UP000436858">
    <property type="component" value="Unassembled WGS sequence"/>
</dbReference>
<evidence type="ECO:0000256" key="5">
    <source>
        <dbReference type="ARBA" id="ARBA00023136"/>
    </source>
</evidence>
<dbReference type="AlphaFoldDB" id="A0A0P0EY37"/>
<accession>C6ITE8</accession>
<evidence type="ECO:0000313" key="11">
    <source>
        <dbReference type="EMBL" id="MDC2238167.1"/>
    </source>
</evidence>
<dbReference type="InterPro" id="IPR023997">
    <property type="entry name" value="TonB-dep_OMP_SusC/RagA_CS"/>
</dbReference>
<dbReference type="Pfam" id="PF13715">
    <property type="entry name" value="CarbopepD_reg_2"/>
    <property type="match status" value="1"/>
</dbReference>
<reference evidence="11" key="4">
    <citation type="submission" date="2022-10" db="EMBL/GenBank/DDBJ databases">
        <title>Human gut microbiome strain richness.</title>
        <authorList>
            <person name="Chen-Liaw A."/>
        </authorList>
    </citation>
    <scope>NUCLEOTIDE SEQUENCE</scope>
    <source>
        <strain evidence="11">1001283st1_A3_1001283B150304_161114</strain>
    </source>
</reference>
<evidence type="ECO:0000313" key="14">
    <source>
        <dbReference type="Proteomes" id="UP000283616"/>
    </source>
</evidence>
<dbReference type="Proteomes" id="UP000283616">
    <property type="component" value="Unassembled WGS sequence"/>
</dbReference>
<dbReference type="NCBIfam" id="TIGR04057">
    <property type="entry name" value="SusC_RagA_signa"/>
    <property type="match status" value="1"/>
</dbReference>
<keyword evidence="12" id="KW-0675">Receptor</keyword>
<keyword evidence="4 7" id="KW-0812">Transmembrane</keyword>
<dbReference type="Gene3D" id="2.170.130.10">
    <property type="entry name" value="TonB-dependent receptor, plug domain"/>
    <property type="match status" value="1"/>
</dbReference>
<dbReference type="KEGG" id="btho:Btheta7330_01429"/>
<comment type="subcellular location">
    <subcellularLocation>
        <location evidence="1 7">Cell outer membrane</location>
        <topology evidence="1 7">Multi-pass membrane protein</topology>
    </subcellularLocation>
</comment>
<evidence type="ECO:0000313" key="16">
    <source>
        <dbReference type="Proteomes" id="UP000440614"/>
    </source>
</evidence>
<evidence type="ECO:0000313" key="12">
    <source>
        <dbReference type="EMBL" id="RHL59575.1"/>
    </source>
</evidence>
<protein>
    <submittedName>
        <fullName evidence="12">TonB-dependent receptor</fullName>
    </submittedName>
</protein>
<accession>A0A0P0EY37</accession>
<evidence type="ECO:0000313" key="10">
    <source>
        <dbReference type="EMBL" id="KAB4474548.1"/>
    </source>
</evidence>
<dbReference type="EMBL" id="JAQNVG010000043">
    <property type="protein sequence ID" value="MDC2238167.1"/>
    <property type="molecule type" value="Genomic_DNA"/>
</dbReference>
<name>A0A0P0EY37_BACT4</name>
<dbReference type="PROSITE" id="PS52016">
    <property type="entry name" value="TONB_DEPENDENT_REC_3"/>
    <property type="match status" value="1"/>
</dbReference>
<organism evidence="12 14">
    <name type="scientific">Bacteroides thetaiotaomicron</name>
    <dbReference type="NCBI Taxonomy" id="818"/>
    <lineage>
        <taxon>Bacteria</taxon>
        <taxon>Pseudomonadati</taxon>
        <taxon>Bacteroidota</taxon>
        <taxon>Bacteroidia</taxon>
        <taxon>Bacteroidales</taxon>
        <taxon>Bacteroidaceae</taxon>
        <taxon>Bacteroides</taxon>
    </lineage>
</organism>
<evidence type="ECO:0000256" key="3">
    <source>
        <dbReference type="ARBA" id="ARBA00022452"/>
    </source>
</evidence>
<dbReference type="Gene3D" id="2.60.40.1120">
    <property type="entry name" value="Carboxypeptidase-like, regulatory domain"/>
    <property type="match status" value="1"/>
</dbReference>
<dbReference type="OMA" id="RNGWATR"/>
<evidence type="ECO:0000256" key="2">
    <source>
        <dbReference type="ARBA" id="ARBA00022448"/>
    </source>
</evidence>
<keyword evidence="6 7" id="KW-0998">Cell outer membrane</keyword>
<dbReference type="SUPFAM" id="SSF56935">
    <property type="entry name" value="Porins"/>
    <property type="match status" value="1"/>
</dbReference>
<dbReference type="EMBL" id="QROV01000010">
    <property type="protein sequence ID" value="RHL59575.1"/>
    <property type="molecule type" value="Genomic_DNA"/>
</dbReference>
<evidence type="ECO:0000259" key="8">
    <source>
        <dbReference type="Pfam" id="PF07715"/>
    </source>
</evidence>
<keyword evidence="3 7" id="KW-1134">Transmembrane beta strand</keyword>
<dbReference type="InterPro" id="IPR036942">
    <property type="entry name" value="Beta-barrel_TonB_sf"/>
</dbReference>
<dbReference type="SUPFAM" id="SSF49464">
    <property type="entry name" value="Carboxypeptidase regulatory domain-like"/>
    <property type="match status" value="1"/>
</dbReference>
<evidence type="ECO:0000256" key="7">
    <source>
        <dbReference type="PROSITE-ProRule" id="PRU01360"/>
    </source>
</evidence>
<dbReference type="InterPro" id="IPR039426">
    <property type="entry name" value="TonB-dep_rcpt-like"/>
</dbReference>
<reference evidence="15 16" key="2">
    <citation type="journal article" date="2019" name="Nat. Med.">
        <title>A library of human gut bacterial isolates paired with longitudinal multiomics data enables mechanistic microbiome research.</title>
        <authorList>
            <person name="Poyet M."/>
            <person name="Groussin M."/>
            <person name="Gibbons S.M."/>
            <person name="Avila-Pacheco J."/>
            <person name="Jiang X."/>
            <person name="Kearney S.M."/>
            <person name="Perrotta A.R."/>
            <person name="Berdy B."/>
            <person name="Zhao S."/>
            <person name="Lieberman T.D."/>
            <person name="Swanson P.K."/>
            <person name="Smith M."/>
            <person name="Roesemann S."/>
            <person name="Alexander J.E."/>
            <person name="Rich S.A."/>
            <person name="Livny J."/>
            <person name="Vlamakis H."/>
            <person name="Clish C."/>
            <person name="Bullock K."/>
            <person name="Deik A."/>
            <person name="Scott J."/>
            <person name="Pierce K.A."/>
            <person name="Xavier R.J."/>
            <person name="Alm E.J."/>
        </authorList>
    </citation>
    <scope>NUCLEOTIDE SEQUENCE [LARGE SCALE GENOMIC DNA]</scope>
    <source>
        <strain evidence="10 15">BIOML-A162</strain>
        <strain evidence="9 16">BIOML-A188</strain>
    </source>
</reference>
<gene>
    <name evidence="12" type="ORF">DW011_10325</name>
    <name evidence="10" type="ORF">GAN91_22950</name>
    <name evidence="9" type="ORF">GAO51_19345</name>
    <name evidence="13" type="ORF">KQP74_02425</name>
    <name evidence="11" type="ORF">PO127_20700</name>
</gene>
<dbReference type="Gene3D" id="2.40.170.20">
    <property type="entry name" value="TonB-dependent receptor, beta-barrel domain"/>
    <property type="match status" value="1"/>
</dbReference>
<feature type="domain" description="TonB-dependent receptor plug" evidence="8">
    <location>
        <begin position="123"/>
        <end position="232"/>
    </location>
</feature>
<evidence type="ECO:0000256" key="1">
    <source>
        <dbReference type="ARBA" id="ARBA00004571"/>
    </source>
</evidence>
<evidence type="ECO:0000313" key="9">
    <source>
        <dbReference type="EMBL" id="KAB4308826.1"/>
    </source>
</evidence>
<dbReference type="RefSeq" id="WP_008767895.1">
    <property type="nucleotide sequence ID" value="NZ_BAABXH010000001.1"/>
</dbReference>
<dbReference type="Proteomes" id="UP000440614">
    <property type="component" value="Unassembled WGS sequence"/>
</dbReference>
<dbReference type="NCBIfam" id="TIGR04056">
    <property type="entry name" value="OMP_RagA_SusC"/>
    <property type="match status" value="1"/>
</dbReference>
<dbReference type="EMBL" id="CP083685">
    <property type="protein sequence ID" value="UYU91510.1"/>
    <property type="molecule type" value="Genomic_DNA"/>
</dbReference>
<reference evidence="13" key="3">
    <citation type="submission" date="2021-06" db="EMBL/GenBank/DDBJ databases">
        <title>Interrogation of the integrated mobile genetic elements in gut-associated Bacteroides with a consensus prediction approach.</title>
        <authorList>
            <person name="Campbell D.E."/>
            <person name="Leigh J.R."/>
            <person name="Kim T."/>
            <person name="England W."/>
            <person name="Whitaker R.J."/>
            <person name="Degnan P.H."/>
        </authorList>
    </citation>
    <scope>NUCLEOTIDE SEQUENCE</scope>
    <source>
        <strain evidence="13">VPI-3443</strain>
    </source>
</reference>
<dbReference type="InterPro" id="IPR012910">
    <property type="entry name" value="Plug_dom"/>
</dbReference>
<dbReference type="Proteomes" id="UP001162960">
    <property type="component" value="Chromosome"/>
</dbReference>
<dbReference type="GO" id="GO:0009279">
    <property type="term" value="C:cell outer membrane"/>
    <property type="evidence" value="ECO:0007669"/>
    <property type="project" value="UniProtKB-SubCell"/>
</dbReference>
<dbReference type="EMBL" id="WCSY01000020">
    <property type="protein sequence ID" value="KAB4308826.1"/>
    <property type="molecule type" value="Genomic_DNA"/>
</dbReference>
<dbReference type="Proteomes" id="UP001217776">
    <property type="component" value="Unassembled WGS sequence"/>
</dbReference>
<evidence type="ECO:0000256" key="6">
    <source>
        <dbReference type="ARBA" id="ARBA00023237"/>
    </source>
</evidence>
<comment type="similarity">
    <text evidence="7">Belongs to the TonB-dependent receptor family.</text>
</comment>
<keyword evidence="5 7" id="KW-0472">Membrane</keyword>
<dbReference type="InterPro" id="IPR037066">
    <property type="entry name" value="Plug_dom_sf"/>
</dbReference>
<keyword evidence="2 7" id="KW-0813">Transport</keyword>
<reference evidence="12 14" key="1">
    <citation type="submission" date="2018-08" db="EMBL/GenBank/DDBJ databases">
        <title>A genome reference for cultivated species of the human gut microbiota.</title>
        <authorList>
            <person name="Zou Y."/>
            <person name="Xue W."/>
            <person name="Luo G."/>
        </authorList>
    </citation>
    <scope>NUCLEOTIDE SEQUENCE [LARGE SCALE GENOMIC DNA]</scope>
    <source>
        <strain evidence="12 14">AF37-12</strain>
    </source>
</reference>
<dbReference type="InterPro" id="IPR008969">
    <property type="entry name" value="CarboxyPept-like_regulatory"/>
</dbReference>
<evidence type="ECO:0000313" key="13">
    <source>
        <dbReference type="EMBL" id="UYU91510.1"/>
    </source>
</evidence>
<dbReference type="Pfam" id="PF07715">
    <property type="entry name" value="Plug"/>
    <property type="match status" value="1"/>
</dbReference>
<dbReference type="FunFam" id="2.60.40.1120:FF:000003">
    <property type="entry name" value="Outer membrane protein Omp121"/>
    <property type="match status" value="1"/>
</dbReference>
<proteinExistence type="inferred from homology"/>
<dbReference type="GeneID" id="60927616"/>